<name>A0A8C4RXH8_ERPCA</name>
<dbReference type="GO" id="GO:0005886">
    <property type="term" value="C:plasma membrane"/>
    <property type="evidence" value="ECO:0007669"/>
    <property type="project" value="InterPro"/>
</dbReference>
<sequence length="139" mass="15940">MNFESFLLLLFEYILLYFFLQYEGEIKVLHQVTVISGLNNKKWANKELALKPSEVLDVIQKAVDNKFICRNEEGKCNGSFYYGIHPVPGHRLLEVLLGQSDVVQSGDYENLQHSLAAPKESIRAVPWDYRTQHAPQASE</sequence>
<keyword evidence="2" id="KW-0732">Signal</keyword>
<reference evidence="4" key="1">
    <citation type="submission" date="2021-06" db="EMBL/GenBank/DDBJ databases">
        <authorList>
            <consortium name="Wellcome Sanger Institute Data Sharing"/>
        </authorList>
    </citation>
    <scope>NUCLEOTIDE SEQUENCE [LARGE SCALE GENOMIC DNA]</scope>
</reference>
<dbReference type="AlphaFoldDB" id="A0A8C4RXH8"/>
<keyword evidence="5" id="KW-1185">Reference proteome</keyword>
<evidence type="ECO:0000259" key="3">
    <source>
        <dbReference type="Pfam" id="PF14603"/>
    </source>
</evidence>
<dbReference type="Gene3D" id="2.30.30.40">
    <property type="entry name" value="SH3 Domains"/>
    <property type="match status" value="1"/>
</dbReference>
<evidence type="ECO:0000313" key="5">
    <source>
        <dbReference type="Proteomes" id="UP000694620"/>
    </source>
</evidence>
<dbReference type="Ensembl" id="ENSECRT00000008560.1">
    <property type="protein sequence ID" value="ENSECRP00000008419.1"/>
    <property type="gene ID" value="ENSECRG00000005641.1"/>
</dbReference>
<dbReference type="PANTHER" id="PTHR16830">
    <property type="entry name" value="SH2 CONTAINING ADAPTOR PRAM-1 RELATED"/>
    <property type="match status" value="1"/>
</dbReference>
<dbReference type="GO" id="GO:0072659">
    <property type="term" value="P:protein localization to plasma membrane"/>
    <property type="evidence" value="ECO:0007669"/>
    <property type="project" value="TreeGrafter"/>
</dbReference>
<dbReference type="InterPro" id="IPR036028">
    <property type="entry name" value="SH3-like_dom_sf"/>
</dbReference>
<keyword evidence="1" id="KW-0597">Phosphoprotein</keyword>
<dbReference type="GO" id="GO:0050852">
    <property type="term" value="P:T cell receptor signaling pathway"/>
    <property type="evidence" value="ECO:0007669"/>
    <property type="project" value="TreeGrafter"/>
</dbReference>
<dbReference type="InterPro" id="IPR043443">
    <property type="entry name" value="FYB1/2-like"/>
</dbReference>
<proteinExistence type="predicted"/>
<feature type="chain" id="PRO_5034220040" description="Helically-extended SH3 domain-containing protein" evidence="2">
    <location>
        <begin position="25"/>
        <end position="139"/>
    </location>
</feature>
<dbReference type="InterPro" id="IPR029294">
    <property type="entry name" value="hSH3"/>
</dbReference>
<dbReference type="Proteomes" id="UP000694620">
    <property type="component" value="Chromosome 5"/>
</dbReference>
<evidence type="ECO:0000256" key="1">
    <source>
        <dbReference type="ARBA" id="ARBA00022553"/>
    </source>
</evidence>
<reference evidence="4" key="3">
    <citation type="submission" date="2025-09" db="UniProtKB">
        <authorList>
            <consortium name="Ensembl"/>
        </authorList>
    </citation>
    <scope>IDENTIFICATION</scope>
</reference>
<dbReference type="PANTHER" id="PTHR16830:SF12">
    <property type="entry name" value="PDZ DOMAIN-CONTAINING PROTEIN"/>
    <property type="match status" value="1"/>
</dbReference>
<dbReference type="GO" id="GO:0007229">
    <property type="term" value="P:integrin-mediated signaling pathway"/>
    <property type="evidence" value="ECO:0007669"/>
    <property type="project" value="InterPro"/>
</dbReference>
<dbReference type="SUPFAM" id="SSF50044">
    <property type="entry name" value="SH3-domain"/>
    <property type="match status" value="1"/>
</dbReference>
<dbReference type="Pfam" id="PF14603">
    <property type="entry name" value="hSH3"/>
    <property type="match status" value="1"/>
</dbReference>
<feature type="signal peptide" evidence="2">
    <location>
        <begin position="1"/>
        <end position="24"/>
    </location>
</feature>
<feature type="domain" description="Helically-extended SH3" evidence="3">
    <location>
        <begin position="21"/>
        <end position="75"/>
    </location>
</feature>
<evidence type="ECO:0000256" key="2">
    <source>
        <dbReference type="SAM" id="SignalP"/>
    </source>
</evidence>
<organism evidence="4 5">
    <name type="scientific">Erpetoichthys calabaricus</name>
    <name type="common">Rope fish</name>
    <name type="synonym">Calamoichthys calabaricus</name>
    <dbReference type="NCBI Taxonomy" id="27687"/>
    <lineage>
        <taxon>Eukaryota</taxon>
        <taxon>Metazoa</taxon>
        <taxon>Chordata</taxon>
        <taxon>Craniata</taxon>
        <taxon>Vertebrata</taxon>
        <taxon>Euteleostomi</taxon>
        <taxon>Actinopterygii</taxon>
        <taxon>Polypteriformes</taxon>
        <taxon>Polypteridae</taxon>
        <taxon>Erpetoichthys</taxon>
    </lineage>
</organism>
<accession>A0A8C4RXH8</accession>
<reference evidence="4" key="2">
    <citation type="submission" date="2025-08" db="UniProtKB">
        <authorList>
            <consortium name="Ensembl"/>
        </authorList>
    </citation>
    <scope>IDENTIFICATION</scope>
</reference>
<dbReference type="GeneTree" id="ENSGT01030000239140"/>
<evidence type="ECO:0000313" key="4">
    <source>
        <dbReference type="Ensembl" id="ENSECRP00000008419.1"/>
    </source>
</evidence>
<protein>
    <recommendedName>
        <fullName evidence="3">Helically-extended SH3 domain-containing protein</fullName>
    </recommendedName>
</protein>